<name>A0A3D8QAE4_9HELO</name>
<dbReference type="EMBL" id="PDLM01000017">
    <property type="protein sequence ID" value="RDW58637.1"/>
    <property type="molecule type" value="Genomic_DNA"/>
</dbReference>
<dbReference type="STRING" id="1849047.A0A3D8QAE4"/>
<dbReference type="SUPFAM" id="SSF53756">
    <property type="entry name" value="UDP-Glycosyltransferase/glycogen phosphorylase"/>
    <property type="match status" value="1"/>
</dbReference>
<evidence type="ECO:0000256" key="1">
    <source>
        <dbReference type="ARBA" id="ARBA00022679"/>
    </source>
</evidence>
<dbReference type="PANTHER" id="PTHR48049:SF132">
    <property type="entry name" value="GLYCOSYLTRANSFERASE"/>
    <property type="match status" value="1"/>
</dbReference>
<comment type="caution">
    <text evidence="2">The sequence shown here is derived from an EMBL/GenBank/DDBJ whole genome shotgun (WGS) entry which is preliminary data.</text>
</comment>
<keyword evidence="3" id="KW-1185">Reference proteome</keyword>
<keyword evidence="1 2" id="KW-0808">Transferase</keyword>
<evidence type="ECO:0000313" key="2">
    <source>
        <dbReference type="EMBL" id="RDW58637.1"/>
    </source>
</evidence>
<dbReference type="AlphaFoldDB" id="A0A3D8QAE4"/>
<dbReference type="CDD" id="cd03784">
    <property type="entry name" value="GT1_Gtf-like"/>
    <property type="match status" value="1"/>
</dbReference>
<dbReference type="PANTHER" id="PTHR48049">
    <property type="entry name" value="GLYCOSYLTRANSFERASE"/>
    <property type="match status" value="1"/>
</dbReference>
<gene>
    <name evidence="2" type="ORF">BP6252_13113</name>
</gene>
<protein>
    <submittedName>
        <fullName evidence="2">Glycosyltransferase family 1 protein</fullName>
    </submittedName>
</protein>
<sequence>MSNRKSVLFFTNEEFGQTNVILAVAYELLRQNEIDVHIASWPAFQPRVAALSEKVQAEKPEIEIRPIQFHVLPLSPMFDLWVQNGGSRSIIPHPPGKKGITRLKKLVTELFGVWNPTEYIMLFEMCKTLVNEINPGLIVLDPVFPPAHDLCRTLGLNYAVLSPCTLVPGLTPEQPWLAGFWKYPALSTGFPYPVPWNLIPENLYCTWVIISSLWDPRIKALDAARHALGIRGMLPSFTPWVKDVPHICPSLPEIDLPIVIPPNVHNTGPILVAAPPIAESDPELLSWLEKRPTILVSLGTLFEAVPETVKELCLGFRILLETRSDIQILWKLKPKSNFKKEVDDIVQKLLFEELNEGRVRIESWLKAEPLAILESGHVICGVHHGGANSYFETTWAGVPQVVLPHWYDTYDYATRAEYLGIGVYGNYNVGHTRDVVEIDNYIPPTMVDHEEFGKALLEVVGKKPGDSDDMRKRARDLGNICHNSGGRIMAAEIITELTSKK</sequence>
<dbReference type="Gene3D" id="3.40.50.2000">
    <property type="entry name" value="Glycogen Phosphorylase B"/>
    <property type="match status" value="2"/>
</dbReference>
<dbReference type="Proteomes" id="UP000256645">
    <property type="component" value="Unassembled WGS sequence"/>
</dbReference>
<proteinExistence type="predicted"/>
<dbReference type="InterPro" id="IPR002213">
    <property type="entry name" value="UDP_glucos_trans"/>
</dbReference>
<dbReference type="InterPro" id="IPR050481">
    <property type="entry name" value="UDP-glycosyltransf_plant"/>
</dbReference>
<evidence type="ECO:0000313" key="3">
    <source>
        <dbReference type="Proteomes" id="UP000256645"/>
    </source>
</evidence>
<dbReference type="GO" id="GO:0035251">
    <property type="term" value="F:UDP-glucosyltransferase activity"/>
    <property type="evidence" value="ECO:0007669"/>
    <property type="project" value="InterPro"/>
</dbReference>
<accession>A0A3D8QAE4</accession>
<organism evidence="2 3">
    <name type="scientific">Coleophoma cylindrospora</name>
    <dbReference type="NCBI Taxonomy" id="1849047"/>
    <lineage>
        <taxon>Eukaryota</taxon>
        <taxon>Fungi</taxon>
        <taxon>Dikarya</taxon>
        <taxon>Ascomycota</taxon>
        <taxon>Pezizomycotina</taxon>
        <taxon>Leotiomycetes</taxon>
        <taxon>Helotiales</taxon>
        <taxon>Dermateaceae</taxon>
        <taxon>Coleophoma</taxon>
    </lineage>
</organism>
<reference evidence="2 3" key="1">
    <citation type="journal article" date="2018" name="IMA Fungus">
        <title>IMA Genome-F 9: Draft genome sequence of Annulohypoxylon stygium, Aspergillus mulundensis, Berkeleyomyces basicola (syn. Thielaviopsis basicola), Ceratocystis smalleyi, two Cercospora beticola strains, Coleophoma cylindrospora, Fusarium fracticaudum, Phialophora cf. hyalina, and Morchella septimelata.</title>
        <authorList>
            <person name="Wingfield B.D."/>
            <person name="Bills G.F."/>
            <person name="Dong Y."/>
            <person name="Huang W."/>
            <person name="Nel W.J."/>
            <person name="Swalarsk-Parry B.S."/>
            <person name="Vaghefi N."/>
            <person name="Wilken P.M."/>
            <person name="An Z."/>
            <person name="de Beer Z.W."/>
            <person name="De Vos L."/>
            <person name="Chen L."/>
            <person name="Duong T.A."/>
            <person name="Gao Y."/>
            <person name="Hammerbacher A."/>
            <person name="Kikkert J.R."/>
            <person name="Li Y."/>
            <person name="Li H."/>
            <person name="Li K."/>
            <person name="Li Q."/>
            <person name="Liu X."/>
            <person name="Ma X."/>
            <person name="Naidoo K."/>
            <person name="Pethybridge S.J."/>
            <person name="Sun J."/>
            <person name="Steenkamp E.T."/>
            <person name="van der Nest M.A."/>
            <person name="van Wyk S."/>
            <person name="Wingfield M.J."/>
            <person name="Xiong C."/>
            <person name="Yue Q."/>
            <person name="Zhang X."/>
        </authorList>
    </citation>
    <scope>NUCLEOTIDE SEQUENCE [LARGE SCALE GENOMIC DNA]</scope>
    <source>
        <strain evidence="2 3">BP6252</strain>
    </source>
</reference>
<dbReference type="OrthoDB" id="407298at2759"/>